<dbReference type="GO" id="GO:0046872">
    <property type="term" value="F:metal ion binding"/>
    <property type="evidence" value="ECO:0007669"/>
    <property type="project" value="UniProtKB-KW"/>
</dbReference>
<name>A0A9P1H125_9PEZI</name>
<feature type="transmembrane region" description="Helical" evidence="10">
    <location>
        <begin position="126"/>
        <end position="148"/>
    </location>
</feature>
<evidence type="ECO:0000256" key="5">
    <source>
        <dbReference type="ARBA" id="ARBA00022729"/>
    </source>
</evidence>
<keyword evidence="10" id="KW-0812">Transmembrane</keyword>
<protein>
    <recommendedName>
        <fullName evidence="9">Carboxylic ester hydrolase</fullName>
        <ecNumber evidence="9">3.1.1.-</ecNumber>
    </recommendedName>
</protein>
<evidence type="ECO:0000313" key="11">
    <source>
        <dbReference type="EMBL" id="CAI4213485.1"/>
    </source>
</evidence>
<feature type="transmembrane region" description="Helical" evidence="10">
    <location>
        <begin position="196"/>
        <end position="215"/>
    </location>
</feature>
<keyword evidence="3" id="KW-0719">Serine esterase</keyword>
<dbReference type="Pfam" id="PF07519">
    <property type="entry name" value="Tannase"/>
    <property type="match status" value="2"/>
</dbReference>
<evidence type="ECO:0000256" key="1">
    <source>
        <dbReference type="ARBA" id="ARBA00004141"/>
    </source>
</evidence>
<feature type="transmembrane region" description="Helical" evidence="10">
    <location>
        <begin position="93"/>
        <end position="114"/>
    </location>
</feature>
<dbReference type="GO" id="GO:0030600">
    <property type="term" value="F:feruloyl esterase activity"/>
    <property type="evidence" value="ECO:0007669"/>
    <property type="project" value="UniProtKB-ARBA"/>
</dbReference>
<keyword evidence="10" id="KW-1133">Transmembrane helix</keyword>
<dbReference type="SUPFAM" id="SSF103473">
    <property type="entry name" value="MFS general substrate transporter"/>
    <property type="match status" value="1"/>
</dbReference>
<dbReference type="PANTHER" id="PTHR33938:SF2">
    <property type="entry name" value="CARBOXYLIC ESTER HYDROLASE"/>
    <property type="match status" value="1"/>
</dbReference>
<dbReference type="InterPro" id="IPR029058">
    <property type="entry name" value="AB_hydrolase_fold"/>
</dbReference>
<dbReference type="InterPro" id="IPR011701">
    <property type="entry name" value="MFS"/>
</dbReference>
<dbReference type="EMBL" id="CALLCH030000008">
    <property type="protein sequence ID" value="CAI4213485.1"/>
    <property type="molecule type" value="Genomic_DNA"/>
</dbReference>
<feature type="transmembrane region" description="Helical" evidence="10">
    <location>
        <begin position="364"/>
        <end position="385"/>
    </location>
</feature>
<dbReference type="InterPro" id="IPR036259">
    <property type="entry name" value="MFS_trans_sf"/>
</dbReference>
<keyword evidence="4" id="KW-0479">Metal-binding</keyword>
<dbReference type="Pfam" id="PF07690">
    <property type="entry name" value="MFS_1"/>
    <property type="match status" value="1"/>
</dbReference>
<organism evidence="11 12">
    <name type="scientific">Parascedosporium putredinis</name>
    <dbReference type="NCBI Taxonomy" id="1442378"/>
    <lineage>
        <taxon>Eukaryota</taxon>
        <taxon>Fungi</taxon>
        <taxon>Dikarya</taxon>
        <taxon>Ascomycota</taxon>
        <taxon>Pezizomycotina</taxon>
        <taxon>Sordariomycetes</taxon>
        <taxon>Hypocreomycetidae</taxon>
        <taxon>Microascales</taxon>
        <taxon>Microascaceae</taxon>
        <taxon>Parascedosporium</taxon>
    </lineage>
</organism>
<dbReference type="SUPFAM" id="SSF53474">
    <property type="entry name" value="alpha/beta-Hydrolases"/>
    <property type="match status" value="1"/>
</dbReference>
<sequence length="845" mass="92213">MSIKDDIEKRTSEISSFSKAERALIWKQDLRILPLSASIYFLCFLDRANIGNAKILNYTSHNDMLTEVGMSSDQFVYTLLVFLVAHNERSLRVALILASATLAGAFGGAIAYGIGHMNQARGMSAWRWLFILEGIPSVVSALLVLLFLPDFPERALAVAGREGSCHRPPRDRGSSSADKSMTWADAKATLTDWRLYGHYAVYFAVSIPFASMSYFTPSITTGLGYVDLQAQLMTVPPWVVGYELVVQILVAWSADHFNARGMHAAALGLVGAIGYIVSAVLPPDAYLSRYGCLILALTGAFSTIPPLLGWLTSNVVSTASVGLAIAINVSLGAGFGQIGGIWIYKDSEKLKGYPSGHWTNAAMMLVVAIGAAGLPELCAVTVRVISSPKSAYRFGIFLPTEWNSRFLTVGNGGFAGGINWLDMGPGSNYGFATISTDTGHNSNSSDLAWALGNEQMRIDWGWRAIHGSVTLGKEFVRAYYGEGSSYSYYSGCSTGGRQGLREIQEFPDSFDGAMIGAPAWDPTLMNSYVTQVGMYNLPADDPKHIKKEMLEVIAAEAVKQCDPLDGVQDGIISAPELCDVDYTALSCDRKDIAPDRCLTGHQIHTINKMYGDFYSPWATVIGADKPSAFGYEFQRYFVYDDPDWPWEGFNFSVLEETVRRNPGQARAARYDLSDFKARGGKVALYHGMADGLIPTRSSKLYYDRVSEAMGHCWTTVVDAPWHFAGAFQAGAVGNETWSVPGFSDPQHDMLLALMDWVEKDTPIDSVIATTWETANDTSSGVLRQRPICAFPEKAVHDGKGNINDASSWRCGEEDDSAALDETTVGFFGTAVLDKIRNRQMETVST</sequence>
<feature type="transmembrane region" description="Helical" evidence="10">
    <location>
        <begin position="264"/>
        <end position="281"/>
    </location>
</feature>
<evidence type="ECO:0000256" key="9">
    <source>
        <dbReference type="RuleBase" id="RU361238"/>
    </source>
</evidence>
<keyword evidence="8" id="KW-1015">Disulfide bond</keyword>
<evidence type="ECO:0000256" key="4">
    <source>
        <dbReference type="ARBA" id="ARBA00022723"/>
    </source>
</evidence>
<keyword evidence="7" id="KW-0106">Calcium</keyword>
<comment type="subcellular location">
    <subcellularLocation>
        <location evidence="1">Membrane</location>
        <topology evidence="1">Multi-pass membrane protein</topology>
    </subcellularLocation>
</comment>
<evidence type="ECO:0000313" key="12">
    <source>
        <dbReference type="Proteomes" id="UP000838763"/>
    </source>
</evidence>
<dbReference type="GO" id="GO:0016020">
    <property type="term" value="C:membrane"/>
    <property type="evidence" value="ECO:0007669"/>
    <property type="project" value="UniProtKB-SubCell"/>
</dbReference>
<keyword evidence="6 9" id="KW-0378">Hydrolase</keyword>
<feature type="transmembrane region" description="Helical" evidence="10">
    <location>
        <begin position="323"/>
        <end position="344"/>
    </location>
</feature>
<gene>
    <name evidence="11" type="ORF">PPNO1_LOCUS3234</name>
</gene>
<dbReference type="PANTHER" id="PTHR33938">
    <property type="entry name" value="FERULOYL ESTERASE B-RELATED"/>
    <property type="match status" value="1"/>
</dbReference>
<dbReference type="Gene3D" id="1.20.1250.20">
    <property type="entry name" value="MFS general substrate transporter like domains"/>
    <property type="match status" value="1"/>
</dbReference>
<evidence type="ECO:0000256" key="3">
    <source>
        <dbReference type="ARBA" id="ARBA00022487"/>
    </source>
</evidence>
<dbReference type="AlphaFoldDB" id="A0A9P1H125"/>
<keyword evidence="10" id="KW-0472">Membrane</keyword>
<keyword evidence="12" id="KW-1185">Reference proteome</keyword>
<feature type="transmembrane region" description="Helical" evidence="10">
    <location>
        <begin position="287"/>
        <end position="311"/>
    </location>
</feature>
<evidence type="ECO:0000256" key="7">
    <source>
        <dbReference type="ARBA" id="ARBA00022837"/>
    </source>
</evidence>
<evidence type="ECO:0000256" key="8">
    <source>
        <dbReference type="ARBA" id="ARBA00023157"/>
    </source>
</evidence>
<dbReference type="InterPro" id="IPR011118">
    <property type="entry name" value="Tannase/feruloyl_esterase"/>
</dbReference>
<dbReference type="EC" id="3.1.1.-" evidence="9"/>
<dbReference type="OrthoDB" id="3039123at2759"/>
<proteinExistence type="inferred from homology"/>
<comment type="similarity">
    <text evidence="2 9">Belongs to the tannase family.</text>
</comment>
<evidence type="ECO:0000256" key="10">
    <source>
        <dbReference type="SAM" id="Phobius"/>
    </source>
</evidence>
<keyword evidence="5" id="KW-0732">Signal</keyword>
<evidence type="ECO:0000256" key="2">
    <source>
        <dbReference type="ARBA" id="ARBA00006249"/>
    </source>
</evidence>
<accession>A0A9P1H125</accession>
<reference evidence="11" key="1">
    <citation type="submission" date="2022-11" db="EMBL/GenBank/DDBJ databases">
        <authorList>
            <person name="Scott C."/>
            <person name="Bruce N."/>
        </authorList>
    </citation>
    <scope>NUCLEOTIDE SEQUENCE</scope>
</reference>
<dbReference type="GO" id="GO:0022857">
    <property type="term" value="F:transmembrane transporter activity"/>
    <property type="evidence" value="ECO:0007669"/>
    <property type="project" value="InterPro"/>
</dbReference>
<dbReference type="Proteomes" id="UP000838763">
    <property type="component" value="Unassembled WGS sequence"/>
</dbReference>
<comment type="caution">
    <text evidence="11">The sequence shown here is derived from an EMBL/GenBank/DDBJ whole genome shotgun (WGS) entry which is preliminary data.</text>
</comment>
<evidence type="ECO:0000256" key="6">
    <source>
        <dbReference type="ARBA" id="ARBA00022801"/>
    </source>
</evidence>